<proteinExistence type="predicted"/>
<reference evidence="1" key="1">
    <citation type="submission" date="2025-08" db="UniProtKB">
        <authorList>
            <consortium name="Ensembl"/>
        </authorList>
    </citation>
    <scope>IDENTIFICATION</scope>
</reference>
<protein>
    <submittedName>
        <fullName evidence="1">Uncharacterized protein</fullName>
    </submittedName>
</protein>
<dbReference type="Ensembl" id="ENSSLDT00000016628.1">
    <property type="protein sequence ID" value="ENSSLDP00000016033.1"/>
    <property type="gene ID" value="ENSSLDG00000012724.1"/>
</dbReference>
<reference evidence="1" key="2">
    <citation type="submission" date="2025-09" db="UniProtKB">
        <authorList>
            <consortium name="Ensembl"/>
        </authorList>
    </citation>
    <scope>IDENTIFICATION</scope>
</reference>
<evidence type="ECO:0000313" key="2">
    <source>
        <dbReference type="Proteomes" id="UP000261360"/>
    </source>
</evidence>
<organism evidence="1 2">
    <name type="scientific">Seriola lalandi dorsalis</name>
    <dbReference type="NCBI Taxonomy" id="1841481"/>
    <lineage>
        <taxon>Eukaryota</taxon>
        <taxon>Metazoa</taxon>
        <taxon>Chordata</taxon>
        <taxon>Craniata</taxon>
        <taxon>Vertebrata</taxon>
        <taxon>Euteleostomi</taxon>
        <taxon>Actinopterygii</taxon>
        <taxon>Neopterygii</taxon>
        <taxon>Teleostei</taxon>
        <taxon>Neoteleostei</taxon>
        <taxon>Acanthomorphata</taxon>
        <taxon>Carangaria</taxon>
        <taxon>Carangiformes</taxon>
        <taxon>Carangidae</taxon>
        <taxon>Seriola</taxon>
    </lineage>
</organism>
<accession>A0A3B4XXM2</accession>
<evidence type="ECO:0000313" key="1">
    <source>
        <dbReference type="Ensembl" id="ENSSLDP00000016033.1"/>
    </source>
</evidence>
<dbReference type="AlphaFoldDB" id="A0A3B4XXM2"/>
<name>A0A3B4XXM2_SERLL</name>
<keyword evidence="2" id="KW-1185">Reference proteome</keyword>
<dbReference type="Proteomes" id="UP000261360">
    <property type="component" value="Unplaced"/>
</dbReference>
<sequence>RTLYTLGHIQIIYQEFKFFSLRSGVRCFSLASVEFCALRVPNVTILLGQVSLMQRGWGSVGTNQDLEKKFESESDYWRVVGSLSLIKPWPHSPDKAHDLFLNT</sequence>